<gene>
    <name evidence="5" type="ORF">GTHE00462_LOCUS34192</name>
</gene>
<proteinExistence type="predicted"/>
<feature type="domain" description="RRM" evidence="4">
    <location>
        <begin position="65"/>
        <end position="146"/>
    </location>
</feature>
<dbReference type="SUPFAM" id="SSF54928">
    <property type="entry name" value="RNA-binding domain, RBD"/>
    <property type="match status" value="1"/>
</dbReference>
<evidence type="ECO:0000259" key="4">
    <source>
        <dbReference type="PROSITE" id="PS50102"/>
    </source>
</evidence>
<feature type="region of interest" description="Disordered" evidence="3">
    <location>
        <begin position="142"/>
        <end position="415"/>
    </location>
</feature>
<dbReference type="Gene3D" id="3.30.70.330">
    <property type="match status" value="1"/>
</dbReference>
<protein>
    <recommendedName>
        <fullName evidence="4">RRM domain-containing protein</fullName>
    </recommendedName>
</protein>
<dbReference type="InterPro" id="IPR050502">
    <property type="entry name" value="Euk_RNA-bind_prot"/>
</dbReference>
<dbReference type="Pfam" id="PF00076">
    <property type="entry name" value="RRM_1"/>
    <property type="match status" value="1"/>
</dbReference>
<dbReference type="SMART" id="SM00361">
    <property type="entry name" value="RRM_1"/>
    <property type="match status" value="1"/>
</dbReference>
<feature type="compositionally biased region" description="Basic and acidic residues" evidence="3">
    <location>
        <begin position="218"/>
        <end position="257"/>
    </location>
</feature>
<keyword evidence="1 2" id="KW-0694">RNA-binding</keyword>
<feature type="compositionally biased region" description="Basic and acidic residues" evidence="3">
    <location>
        <begin position="274"/>
        <end position="294"/>
    </location>
</feature>
<dbReference type="EMBL" id="HBKN01043657">
    <property type="protein sequence ID" value="CAE2332642.1"/>
    <property type="molecule type" value="Transcribed_RNA"/>
</dbReference>
<dbReference type="PANTHER" id="PTHR48025">
    <property type="entry name" value="OS02G0815200 PROTEIN"/>
    <property type="match status" value="1"/>
</dbReference>
<dbReference type="InterPro" id="IPR000504">
    <property type="entry name" value="RRM_dom"/>
</dbReference>
<feature type="compositionally biased region" description="Basic and acidic residues" evidence="3">
    <location>
        <begin position="301"/>
        <end position="313"/>
    </location>
</feature>
<feature type="compositionally biased region" description="Basic and acidic residues" evidence="3">
    <location>
        <begin position="154"/>
        <end position="209"/>
    </location>
</feature>
<dbReference type="PROSITE" id="PS50102">
    <property type="entry name" value="RRM"/>
    <property type="match status" value="1"/>
</dbReference>
<organism evidence="5">
    <name type="scientific">Guillardia theta</name>
    <name type="common">Cryptophyte</name>
    <name type="synonym">Cryptomonas phi</name>
    <dbReference type="NCBI Taxonomy" id="55529"/>
    <lineage>
        <taxon>Eukaryota</taxon>
        <taxon>Cryptophyceae</taxon>
        <taxon>Pyrenomonadales</taxon>
        <taxon>Geminigeraceae</taxon>
        <taxon>Guillardia</taxon>
    </lineage>
</organism>
<sequence>MSDYGGGDHGSGGNQEYQSGLVYQQGQEGQGGGAGADYTSGYAVASEYPGGSRADMGQSNEPAGFKLFVGGIPWKYSDEDLREHFSQYGNVISANVIVEKVGEHAGKSRGFGFVIYERKEDSEEAIRVLHESEIEGRKITVKVATERAPGSGPMRDRRPMGDRRDFGRDRERMDRPRSPPRMDERGPPRGYYRHDDRDMGRPMPDDRGPRGGPPMDRYPPRGMDDRRGDFRRGPDRYGDRGDDRFGPDGGRNDDRGMGRPSYMQDRGGYPPDRGFPRGMDDRGPRGPPMDDRGGRMGGGMRDYDGRGYGRGERGPPPGDRSAERPRMDDRRPPGGMRDDRGRGPPVDRDFGRGGPGPYSGDPYRGGPGGAPAGPGYGQGPPGGMPDMDRRGPPPDGRGGPMRPFDRDGRDRARPY</sequence>
<dbReference type="AlphaFoldDB" id="A0A7S4PEP6"/>
<feature type="compositionally biased region" description="Gly residues" evidence="3">
    <location>
        <begin position="352"/>
        <end position="381"/>
    </location>
</feature>
<dbReference type="GO" id="GO:0005634">
    <property type="term" value="C:nucleus"/>
    <property type="evidence" value="ECO:0007669"/>
    <property type="project" value="TreeGrafter"/>
</dbReference>
<evidence type="ECO:0000256" key="2">
    <source>
        <dbReference type="PROSITE-ProRule" id="PRU00176"/>
    </source>
</evidence>
<reference evidence="5" key="1">
    <citation type="submission" date="2021-01" db="EMBL/GenBank/DDBJ databases">
        <authorList>
            <person name="Corre E."/>
            <person name="Pelletier E."/>
            <person name="Niang G."/>
            <person name="Scheremetjew M."/>
            <person name="Finn R."/>
            <person name="Kale V."/>
            <person name="Holt S."/>
            <person name="Cochrane G."/>
            <person name="Meng A."/>
            <person name="Brown T."/>
            <person name="Cohen L."/>
        </authorList>
    </citation>
    <scope>NUCLEOTIDE SEQUENCE</scope>
    <source>
        <strain evidence="5">CCMP 2712</strain>
    </source>
</reference>
<feature type="compositionally biased region" description="Basic and acidic residues" evidence="3">
    <location>
        <begin position="403"/>
        <end position="415"/>
    </location>
</feature>
<evidence type="ECO:0000313" key="5">
    <source>
        <dbReference type="EMBL" id="CAE2332642.1"/>
    </source>
</evidence>
<feature type="compositionally biased region" description="Basic and acidic residues" evidence="3">
    <location>
        <begin position="320"/>
        <end position="351"/>
    </location>
</feature>
<accession>A0A7S4PEP6</accession>
<evidence type="ECO:0000256" key="1">
    <source>
        <dbReference type="ARBA" id="ARBA00022884"/>
    </source>
</evidence>
<evidence type="ECO:0000256" key="3">
    <source>
        <dbReference type="SAM" id="MobiDB-lite"/>
    </source>
</evidence>
<dbReference type="InterPro" id="IPR003954">
    <property type="entry name" value="RRM_euk-type"/>
</dbReference>
<dbReference type="GO" id="GO:0003729">
    <property type="term" value="F:mRNA binding"/>
    <property type="evidence" value="ECO:0007669"/>
    <property type="project" value="TreeGrafter"/>
</dbReference>
<dbReference type="InterPro" id="IPR035979">
    <property type="entry name" value="RBD_domain_sf"/>
</dbReference>
<dbReference type="SMART" id="SM00360">
    <property type="entry name" value="RRM"/>
    <property type="match status" value="1"/>
</dbReference>
<dbReference type="InterPro" id="IPR012677">
    <property type="entry name" value="Nucleotide-bd_a/b_plait_sf"/>
</dbReference>
<name>A0A7S4PEP6_GUITH</name>
<dbReference type="PANTHER" id="PTHR48025:SF1">
    <property type="entry name" value="RRM DOMAIN-CONTAINING PROTEIN"/>
    <property type="match status" value="1"/>
</dbReference>